<dbReference type="Proteomes" id="UP000295578">
    <property type="component" value="Unassembled WGS sequence"/>
</dbReference>
<proteinExistence type="predicted"/>
<evidence type="ECO:0000313" key="2">
    <source>
        <dbReference type="Proteomes" id="UP000295578"/>
    </source>
</evidence>
<dbReference type="AlphaFoldDB" id="A0A4R5A815"/>
<dbReference type="OrthoDB" id="3742379at2"/>
<comment type="caution">
    <text evidence="1">The sequence shown here is derived from an EMBL/GenBank/DDBJ whole genome shotgun (WGS) entry which is preliminary data.</text>
</comment>
<gene>
    <name evidence="1" type="ORF">E1293_38265</name>
</gene>
<sequence length="159" mass="16614">MAQLARSSFVLPDPVIHASPRPEHLQLVGLPTWLWIDRGMWKPKSVTASVPGVSVTVTAKPALVVWWMGDGGKARCDGPGTPYSVGAAPAASSSDCSYTYSTSSAGQPENAFLVKSAITWTVRWSSGGQTGVLAPLTTTAASAFQVAQAQSLTTAPREV</sequence>
<name>A0A4R5A815_9ACTN</name>
<keyword evidence="2" id="KW-1185">Reference proteome</keyword>
<protein>
    <recommendedName>
        <fullName evidence="3">ATP/GTP-binding protein</fullName>
    </recommendedName>
</protein>
<evidence type="ECO:0008006" key="3">
    <source>
        <dbReference type="Google" id="ProtNLM"/>
    </source>
</evidence>
<dbReference type="RefSeq" id="WP_132203562.1">
    <property type="nucleotide sequence ID" value="NZ_SMKY01000292.1"/>
</dbReference>
<accession>A0A4R5A815</accession>
<reference evidence="1 2" key="1">
    <citation type="submission" date="2019-03" db="EMBL/GenBank/DDBJ databases">
        <title>Draft genome sequences of novel Actinobacteria.</title>
        <authorList>
            <person name="Sahin N."/>
            <person name="Ay H."/>
            <person name="Saygin H."/>
        </authorList>
    </citation>
    <scope>NUCLEOTIDE SEQUENCE [LARGE SCALE GENOMIC DNA]</scope>
    <source>
        <strain evidence="1 2">DSM 45941</strain>
    </source>
</reference>
<dbReference type="EMBL" id="SMKY01000292">
    <property type="protein sequence ID" value="TDD67226.1"/>
    <property type="molecule type" value="Genomic_DNA"/>
</dbReference>
<evidence type="ECO:0000313" key="1">
    <source>
        <dbReference type="EMBL" id="TDD67226.1"/>
    </source>
</evidence>
<organism evidence="1 2">
    <name type="scientific">Actinomadura darangshiensis</name>
    <dbReference type="NCBI Taxonomy" id="705336"/>
    <lineage>
        <taxon>Bacteria</taxon>
        <taxon>Bacillati</taxon>
        <taxon>Actinomycetota</taxon>
        <taxon>Actinomycetes</taxon>
        <taxon>Streptosporangiales</taxon>
        <taxon>Thermomonosporaceae</taxon>
        <taxon>Actinomadura</taxon>
    </lineage>
</organism>